<feature type="compositionally biased region" description="Polar residues" evidence="1">
    <location>
        <begin position="442"/>
        <end position="482"/>
    </location>
</feature>
<dbReference type="eggNOG" id="ENOG502SFQA">
    <property type="taxonomic scope" value="Eukaryota"/>
</dbReference>
<feature type="region of interest" description="Disordered" evidence="1">
    <location>
        <begin position="26"/>
        <end position="47"/>
    </location>
</feature>
<reference evidence="3" key="1">
    <citation type="journal article" date="2015" name="Genome Announc.">
        <title>Draft genome sequence of the cellulolytic fungus Chaetomium globosum.</title>
        <authorList>
            <person name="Cuomo C.A."/>
            <person name="Untereiner W.A."/>
            <person name="Ma L.-J."/>
            <person name="Grabherr M."/>
            <person name="Birren B.W."/>
        </authorList>
    </citation>
    <scope>NUCLEOTIDE SEQUENCE [LARGE SCALE GENOMIC DNA]</scope>
    <source>
        <strain evidence="3">ATCC 6205 / CBS 148.51 / DSM 1962 / NBRC 6347 / NRRL 1970</strain>
    </source>
</reference>
<feature type="region of interest" description="Disordered" evidence="1">
    <location>
        <begin position="326"/>
        <end position="401"/>
    </location>
</feature>
<gene>
    <name evidence="2" type="ORF">CHGG_07179</name>
</gene>
<dbReference type="STRING" id="306901.Q2GXX5"/>
<feature type="region of interest" description="Disordered" evidence="1">
    <location>
        <begin position="418"/>
        <end position="521"/>
    </location>
</feature>
<keyword evidence="3" id="KW-1185">Reference proteome</keyword>
<proteinExistence type="predicted"/>
<evidence type="ECO:0000256" key="1">
    <source>
        <dbReference type="SAM" id="MobiDB-lite"/>
    </source>
</evidence>
<dbReference type="AlphaFoldDB" id="Q2GXX5"/>
<dbReference type="OMA" id="WFRTPPD"/>
<protein>
    <submittedName>
        <fullName evidence="2">Uncharacterized protein</fullName>
    </submittedName>
</protein>
<sequence length="617" mass="67487">MSLGSPWLQLPQSTCSRVRYVVVGGANRDRTQPGPANRTTAPKDLARPTPEGIFLTIYKTKHGREQEDTEPIQQYALSSIADCQLQLMAHRKQGPVLPTMVLNVLPDPTLDKARKRRSSRTAGFAAPRETGPTTLLFRPGDELQNLQEWARFIQQHIQPHIPDRTPMSPLTPASPTFVNPFAPRSREPSDMQPRPGQWEWFSTRTSVMTQPHMGFHNYTTMAPADLPSPATTVGEYQGEFIEGWTSAQGRSSALSSPIRGRGSVSSQVPTSLPPIPDSTSTPGPRETILDRAFQLRCIPGSEREVPGEEKLSSLARFEALMREVDEKRRQREDEEAKARPMTAAGLLARTSGPEPRSAFDEDDSDSDSDSEQDSDDDDDDSDGIARETDLEDQFSSSNSAQRALDFITGRYDPTVRHQLASRGHGIRSPPSYNHDAFMALSSAASSQTRPQTGYSNNRNRPGMTQRTHSQPHLASILASSTPLDAPRESEEGTGFSFTPGSPSAVHRTSAEKRQSSSSAKGLGFTEFTRRLSSTSSLLLMQTNASGAASSRASNSDMDMQQCPQSPPQHLHHLHPRAGPPAAQQHQPPQSPPPLGERERCGWRGSVGVFGGGDGSFL</sequence>
<accession>Q2GXX5</accession>
<feature type="region of interest" description="Disordered" evidence="1">
    <location>
        <begin position="112"/>
        <end position="137"/>
    </location>
</feature>
<evidence type="ECO:0000313" key="2">
    <source>
        <dbReference type="EMBL" id="EAQ85926.1"/>
    </source>
</evidence>
<dbReference type="InParanoid" id="Q2GXX5"/>
<evidence type="ECO:0000313" key="3">
    <source>
        <dbReference type="Proteomes" id="UP000001056"/>
    </source>
</evidence>
<dbReference type="GeneID" id="4393407"/>
<dbReference type="HOGENOM" id="CLU_021365_1_0_1"/>
<dbReference type="OrthoDB" id="5379885at2759"/>
<dbReference type="VEuPathDB" id="FungiDB:CHGG_07179"/>
<feature type="region of interest" description="Disordered" evidence="1">
    <location>
        <begin position="247"/>
        <end position="285"/>
    </location>
</feature>
<dbReference type="EMBL" id="CH408033">
    <property type="protein sequence ID" value="EAQ85926.1"/>
    <property type="molecule type" value="Genomic_DNA"/>
</dbReference>
<feature type="region of interest" description="Disordered" evidence="1">
    <location>
        <begin position="542"/>
        <end position="617"/>
    </location>
</feature>
<feature type="compositionally biased region" description="Acidic residues" evidence="1">
    <location>
        <begin position="360"/>
        <end position="382"/>
    </location>
</feature>
<feature type="compositionally biased region" description="Basic and acidic residues" evidence="1">
    <location>
        <begin position="326"/>
        <end position="338"/>
    </location>
</feature>
<name>Q2GXX5_CHAGB</name>
<organism evidence="2 3">
    <name type="scientific">Chaetomium globosum (strain ATCC 6205 / CBS 148.51 / DSM 1962 / NBRC 6347 / NRRL 1970)</name>
    <name type="common">Soil fungus</name>
    <dbReference type="NCBI Taxonomy" id="306901"/>
    <lineage>
        <taxon>Eukaryota</taxon>
        <taxon>Fungi</taxon>
        <taxon>Dikarya</taxon>
        <taxon>Ascomycota</taxon>
        <taxon>Pezizomycotina</taxon>
        <taxon>Sordariomycetes</taxon>
        <taxon>Sordariomycetidae</taxon>
        <taxon>Sordariales</taxon>
        <taxon>Chaetomiaceae</taxon>
        <taxon>Chaetomium</taxon>
    </lineage>
</organism>
<feature type="compositionally biased region" description="Gly residues" evidence="1">
    <location>
        <begin position="607"/>
        <end position="617"/>
    </location>
</feature>
<dbReference type="RefSeq" id="XP_001224835.1">
    <property type="nucleotide sequence ID" value="XM_001224834.1"/>
</dbReference>
<feature type="compositionally biased region" description="Low complexity" evidence="1">
    <location>
        <begin position="542"/>
        <end position="563"/>
    </location>
</feature>
<dbReference type="Proteomes" id="UP000001056">
    <property type="component" value="Unassembled WGS sequence"/>
</dbReference>